<organism evidence="2 3">
    <name type="scientific">Ficus carica</name>
    <name type="common">Common fig</name>
    <dbReference type="NCBI Taxonomy" id="3494"/>
    <lineage>
        <taxon>Eukaryota</taxon>
        <taxon>Viridiplantae</taxon>
        <taxon>Streptophyta</taxon>
        <taxon>Embryophyta</taxon>
        <taxon>Tracheophyta</taxon>
        <taxon>Spermatophyta</taxon>
        <taxon>Magnoliopsida</taxon>
        <taxon>eudicotyledons</taxon>
        <taxon>Gunneridae</taxon>
        <taxon>Pentapetalae</taxon>
        <taxon>rosids</taxon>
        <taxon>fabids</taxon>
        <taxon>Rosales</taxon>
        <taxon>Moraceae</taxon>
        <taxon>Ficeae</taxon>
        <taxon>Ficus</taxon>
    </lineage>
</organism>
<protein>
    <submittedName>
        <fullName evidence="2">Uncharacterized protein</fullName>
    </submittedName>
</protein>
<keyword evidence="3" id="KW-1185">Reference proteome</keyword>
<dbReference type="EMBL" id="BTGU01000108">
    <property type="protein sequence ID" value="GMN61184.1"/>
    <property type="molecule type" value="Genomic_DNA"/>
</dbReference>
<sequence length="69" mass="7517">MLEASPMIASGTTSGSREIRRGSSRARSSNGDCDFQWQCATSTEINDDDGGARILARDFLARSHLRHCS</sequence>
<evidence type="ECO:0000313" key="3">
    <source>
        <dbReference type="Proteomes" id="UP001187192"/>
    </source>
</evidence>
<dbReference type="Proteomes" id="UP001187192">
    <property type="component" value="Unassembled WGS sequence"/>
</dbReference>
<gene>
    <name evidence="2" type="ORF">TIFTF001_030283</name>
</gene>
<dbReference type="AlphaFoldDB" id="A0AA88DXA5"/>
<comment type="caution">
    <text evidence="2">The sequence shown here is derived from an EMBL/GenBank/DDBJ whole genome shotgun (WGS) entry which is preliminary data.</text>
</comment>
<proteinExistence type="predicted"/>
<name>A0AA88DXA5_FICCA</name>
<evidence type="ECO:0000313" key="2">
    <source>
        <dbReference type="EMBL" id="GMN61184.1"/>
    </source>
</evidence>
<reference evidence="2" key="1">
    <citation type="submission" date="2023-07" db="EMBL/GenBank/DDBJ databases">
        <title>draft genome sequence of fig (Ficus carica).</title>
        <authorList>
            <person name="Takahashi T."/>
            <person name="Nishimura K."/>
        </authorList>
    </citation>
    <scope>NUCLEOTIDE SEQUENCE</scope>
</reference>
<feature type="region of interest" description="Disordered" evidence="1">
    <location>
        <begin position="1"/>
        <end position="32"/>
    </location>
</feature>
<evidence type="ECO:0000256" key="1">
    <source>
        <dbReference type="SAM" id="MobiDB-lite"/>
    </source>
</evidence>
<accession>A0AA88DXA5</accession>